<feature type="signal peptide" evidence="3">
    <location>
        <begin position="1"/>
        <end position="26"/>
    </location>
</feature>
<keyword evidence="3" id="KW-0732">Signal</keyword>
<dbReference type="AlphaFoldDB" id="A0A059C794"/>
<evidence type="ECO:0000256" key="2">
    <source>
        <dbReference type="ARBA" id="ARBA00023157"/>
    </source>
</evidence>
<dbReference type="Gramene" id="KCW74109">
    <property type="protein sequence ID" value="KCW74109"/>
    <property type="gene ID" value="EUGRSUZ_E02748"/>
</dbReference>
<evidence type="ECO:0008006" key="5">
    <source>
        <dbReference type="Google" id="ProtNLM"/>
    </source>
</evidence>
<evidence type="ECO:0000313" key="4">
    <source>
        <dbReference type="EMBL" id="KCW74109.1"/>
    </source>
</evidence>
<dbReference type="KEGG" id="egr:104445007"/>
<dbReference type="InParanoid" id="A0A059C794"/>
<evidence type="ECO:0000256" key="1">
    <source>
        <dbReference type="ARBA" id="ARBA00010049"/>
    </source>
</evidence>
<dbReference type="STRING" id="71139.A0A059C794"/>
<dbReference type="EMBL" id="KK198757">
    <property type="protein sequence ID" value="KCW74109.1"/>
    <property type="molecule type" value="Genomic_DNA"/>
</dbReference>
<dbReference type="OMA" id="EFKEMEY"/>
<dbReference type="InterPro" id="IPR006040">
    <property type="entry name" value="Allergen_Ole_e_I_CS"/>
</dbReference>
<dbReference type="OrthoDB" id="1888725at2759"/>
<dbReference type="PROSITE" id="PS00925">
    <property type="entry name" value="OLEEI"/>
    <property type="match status" value="1"/>
</dbReference>
<dbReference type="eggNOG" id="ENOG502S1QR">
    <property type="taxonomic scope" value="Eukaryota"/>
</dbReference>
<dbReference type="PANTHER" id="PTHR31614:SF2">
    <property type="entry name" value="F28N24.16 PROTEIN"/>
    <property type="match status" value="1"/>
</dbReference>
<sequence length="168" mass="18414">MAKSLQAIIFLASALSFLSLLGAVYGDSRFFVEGKVYCDTCRTQFITKVSKDMPDAKVRLECKDREGGSVTYSIEGVTDNTGMYRLPVDGEHEEEICEIVLVKSSQPGCEEVSNDPFLRKTARISLTKNNGMATPVRQANPLGYMKNESLPECADVLRELGMTSTGLA</sequence>
<dbReference type="FunCoup" id="A0A059C794">
    <property type="interactions" value="115"/>
</dbReference>
<dbReference type="Pfam" id="PF01190">
    <property type="entry name" value="Pollen_Ole_e_1"/>
    <property type="match status" value="1"/>
</dbReference>
<comment type="similarity">
    <text evidence="1">Belongs to the Ole e I family.</text>
</comment>
<dbReference type="PANTHER" id="PTHR31614">
    <property type="entry name" value="PROTEIN DOWNSTREAM OF FLC-RELATED"/>
    <property type="match status" value="1"/>
</dbReference>
<gene>
    <name evidence="4" type="ORF">EUGRSUZ_E02748</name>
</gene>
<dbReference type="GO" id="GO:0005615">
    <property type="term" value="C:extracellular space"/>
    <property type="evidence" value="ECO:0007669"/>
    <property type="project" value="InterPro"/>
</dbReference>
<organism evidence="4">
    <name type="scientific">Eucalyptus grandis</name>
    <name type="common">Flooded gum</name>
    <dbReference type="NCBI Taxonomy" id="71139"/>
    <lineage>
        <taxon>Eukaryota</taxon>
        <taxon>Viridiplantae</taxon>
        <taxon>Streptophyta</taxon>
        <taxon>Embryophyta</taxon>
        <taxon>Tracheophyta</taxon>
        <taxon>Spermatophyta</taxon>
        <taxon>Magnoliopsida</taxon>
        <taxon>eudicotyledons</taxon>
        <taxon>Gunneridae</taxon>
        <taxon>Pentapetalae</taxon>
        <taxon>rosids</taxon>
        <taxon>malvids</taxon>
        <taxon>Myrtales</taxon>
        <taxon>Myrtaceae</taxon>
        <taxon>Myrtoideae</taxon>
        <taxon>Eucalypteae</taxon>
        <taxon>Eucalyptus</taxon>
    </lineage>
</organism>
<name>A0A059C794_EUCGR</name>
<protein>
    <recommendedName>
        <fullName evidence="5">Olee1-like protein</fullName>
    </recommendedName>
</protein>
<reference evidence="4" key="1">
    <citation type="submission" date="2013-07" db="EMBL/GenBank/DDBJ databases">
        <title>The genome of Eucalyptus grandis.</title>
        <authorList>
            <person name="Schmutz J."/>
            <person name="Hayes R."/>
            <person name="Myburg A."/>
            <person name="Tuskan G."/>
            <person name="Grattapaglia D."/>
            <person name="Rokhsar D.S."/>
        </authorList>
    </citation>
    <scope>NUCLEOTIDE SEQUENCE</scope>
    <source>
        <tissue evidence="4">Leaf extractions</tissue>
    </source>
</reference>
<accession>A0A059C794</accession>
<keyword evidence="2" id="KW-1015">Disulfide bond</keyword>
<proteinExistence type="inferred from homology"/>
<dbReference type="InterPro" id="IPR006041">
    <property type="entry name" value="Pollen_Ole_e1_allergen"/>
</dbReference>
<feature type="chain" id="PRO_5001568971" description="Olee1-like protein" evidence="3">
    <location>
        <begin position="27"/>
        <end position="168"/>
    </location>
</feature>
<evidence type="ECO:0000256" key="3">
    <source>
        <dbReference type="SAM" id="SignalP"/>
    </source>
</evidence>